<accession>A0AAD4EWE4</accession>
<dbReference type="Gene3D" id="3.40.50.720">
    <property type="entry name" value="NAD(P)-binding Rossmann-like Domain"/>
    <property type="match status" value="1"/>
</dbReference>
<dbReference type="EMBL" id="JAHCVI010000002">
    <property type="protein sequence ID" value="KAG7288717.1"/>
    <property type="molecule type" value="Genomic_DNA"/>
</dbReference>
<dbReference type="PANTHER" id="PTHR11695:SF647">
    <property type="entry name" value="ENOYL REDUCTASE (ER) DOMAIN-CONTAINING PROTEIN"/>
    <property type="match status" value="1"/>
</dbReference>
<name>A0AAD4EWE4_9PEZI</name>
<comment type="caution">
    <text evidence="3">The sequence shown here is derived from an EMBL/GenBank/DDBJ whole genome shotgun (WGS) entry which is preliminary data.</text>
</comment>
<dbReference type="GO" id="GO:0005739">
    <property type="term" value="C:mitochondrion"/>
    <property type="evidence" value="ECO:0007669"/>
    <property type="project" value="TreeGrafter"/>
</dbReference>
<dbReference type="Pfam" id="PF13602">
    <property type="entry name" value="ADH_zinc_N_2"/>
    <property type="match status" value="1"/>
</dbReference>
<sequence>MSAWPDFRPRPLATALLHWPTAHDGPFVLDHATWPNLELSSLLPLHIVKVCAVGIHRDELELTKEEKANKDFVCKTPGYEFSGYVVGRTSFKRFGNTLTYTVARFHELAPKPKTMSWEEAATVPIGGLVAYQALFDFPLLREPGPQDWNPPTWNQGRNRQENILITGAATPAGIWAVQLAKRAGVGMITATCDVGNMGMVRRLGADEVLDWTQEGSLRNWHQRRFSIVLDCMGGRTLGRAWELVAPAGKIISVAEDAGAARPADADPSIRHFTFALQDCPKHLNIIAALADRSLVHPVCDALDVFYLEDFHGAFQRLAHHPRGHVVLKLDSDYPGDVLAELEEHGENRWDTHDFGTHRMELASKEGGEEPFAFARWLATEGSNRPDLATPRELMPPPPVPEARSRLELGAASRSFRQFAHD</sequence>
<dbReference type="GO" id="GO:0016491">
    <property type="term" value="F:oxidoreductase activity"/>
    <property type="evidence" value="ECO:0007669"/>
    <property type="project" value="InterPro"/>
</dbReference>
<evidence type="ECO:0000313" key="4">
    <source>
        <dbReference type="Proteomes" id="UP001197093"/>
    </source>
</evidence>
<dbReference type="SMART" id="SM00829">
    <property type="entry name" value="PKS_ER"/>
    <property type="match status" value="1"/>
</dbReference>
<proteinExistence type="predicted"/>
<organism evidence="3 4">
    <name type="scientific">Staphylotrichum longicolle</name>
    <dbReference type="NCBI Taxonomy" id="669026"/>
    <lineage>
        <taxon>Eukaryota</taxon>
        <taxon>Fungi</taxon>
        <taxon>Dikarya</taxon>
        <taxon>Ascomycota</taxon>
        <taxon>Pezizomycotina</taxon>
        <taxon>Sordariomycetes</taxon>
        <taxon>Sordariomycetidae</taxon>
        <taxon>Sordariales</taxon>
        <taxon>Chaetomiaceae</taxon>
        <taxon>Staphylotrichum</taxon>
    </lineage>
</organism>
<evidence type="ECO:0000313" key="3">
    <source>
        <dbReference type="EMBL" id="KAG7288717.1"/>
    </source>
</evidence>
<evidence type="ECO:0000259" key="2">
    <source>
        <dbReference type="SMART" id="SM00829"/>
    </source>
</evidence>
<dbReference type="PANTHER" id="PTHR11695">
    <property type="entry name" value="ALCOHOL DEHYDROGENASE RELATED"/>
    <property type="match status" value="1"/>
</dbReference>
<dbReference type="InterPro" id="IPR036291">
    <property type="entry name" value="NAD(P)-bd_dom_sf"/>
</dbReference>
<protein>
    <recommendedName>
        <fullName evidence="2">Enoyl reductase (ER) domain-containing protein</fullName>
    </recommendedName>
</protein>
<dbReference type="InterPro" id="IPR050700">
    <property type="entry name" value="YIM1/Zinc_Alcohol_DH_Fams"/>
</dbReference>
<dbReference type="InterPro" id="IPR020843">
    <property type="entry name" value="ER"/>
</dbReference>
<feature type="region of interest" description="Disordered" evidence="1">
    <location>
        <begin position="382"/>
        <end position="403"/>
    </location>
</feature>
<gene>
    <name evidence="3" type="ORF">NEMBOFW57_005073</name>
</gene>
<keyword evidence="4" id="KW-1185">Reference proteome</keyword>
<dbReference type="InterPro" id="IPR011032">
    <property type="entry name" value="GroES-like_sf"/>
</dbReference>
<reference evidence="3" key="1">
    <citation type="submission" date="2023-02" db="EMBL/GenBank/DDBJ databases">
        <authorList>
            <person name="Palmer J.M."/>
        </authorList>
    </citation>
    <scope>NUCLEOTIDE SEQUENCE</scope>
    <source>
        <strain evidence="3">FW57</strain>
    </source>
</reference>
<dbReference type="AlphaFoldDB" id="A0AAD4EWE4"/>
<evidence type="ECO:0000256" key="1">
    <source>
        <dbReference type="SAM" id="MobiDB-lite"/>
    </source>
</evidence>
<dbReference type="SUPFAM" id="SSF50129">
    <property type="entry name" value="GroES-like"/>
    <property type="match status" value="1"/>
</dbReference>
<dbReference type="SUPFAM" id="SSF51735">
    <property type="entry name" value="NAD(P)-binding Rossmann-fold domains"/>
    <property type="match status" value="1"/>
</dbReference>
<dbReference type="Gene3D" id="3.90.180.10">
    <property type="entry name" value="Medium-chain alcohol dehydrogenases, catalytic domain"/>
    <property type="match status" value="1"/>
</dbReference>
<dbReference type="Proteomes" id="UP001197093">
    <property type="component" value="Unassembled WGS sequence"/>
</dbReference>
<feature type="domain" description="Enoyl reductase (ER)" evidence="2">
    <location>
        <begin position="27"/>
        <end position="327"/>
    </location>
</feature>